<protein>
    <submittedName>
        <fullName evidence="1">Uncharacterized protein</fullName>
    </submittedName>
</protein>
<proteinExistence type="predicted"/>
<evidence type="ECO:0000313" key="2">
    <source>
        <dbReference type="Proteomes" id="UP000593580"/>
    </source>
</evidence>
<sequence>MKAIDIATEYCSKNIRYSEDIFLIDEIFEDACFWARESCREMFQTNSMRIDLVRKIDDVGAEVDRYMHGKRFKMLKNAKQGKNSLCLALISKKATIKWFVQRWINIFMNITTNPKYKTYIDIGSIGLILDENFSHDEDALALILKEEEKCEQKEDIEKWEKDLINMVNSGQFGGEATESGGTQIFLIF</sequence>
<evidence type="ECO:0000313" key="1">
    <source>
        <dbReference type="EMBL" id="QOP45551.1"/>
    </source>
</evidence>
<name>A0A7M1B784_9BACT</name>
<organism evidence="1 2">
    <name type="scientific">Sulfurimonas paralvinellae</name>
    <dbReference type="NCBI Taxonomy" id="317658"/>
    <lineage>
        <taxon>Bacteria</taxon>
        <taxon>Pseudomonadati</taxon>
        <taxon>Campylobacterota</taxon>
        <taxon>Epsilonproteobacteria</taxon>
        <taxon>Campylobacterales</taxon>
        <taxon>Sulfurimonadaceae</taxon>
        <taxon>Sulfurimonas</taxon>
    </lineage>
</organism>
<gene>
    <name evidence="1" type="ORF">FM071_04335</name>
</gene>
<dbReference type="AlphaFoldDB" id="A0A7M1B784"/>
<reference evidence="1 2" key="1">
    <citation type="submission" date="2019-07" db="EMBL/GenBank/DDBJ databases">
        <title>Sulfurimonas paralvinellae sp. nov., a novel mesophilic, hydrogen- and sulfur-oxidizing chemolithoautotroph within the Epsilonproteo- bacteria isolated from a deep-sea hydrothermal vent polychaete nest, reclassification of Thiomicrospira denitrificans as Sulfurimonas denitrificans comb. nov. and emended description of the genus Sulfurimonas.</title>
        <authorList>
            <person name="Wang S."/>
            <person name="Jiang L."/>
            <person name="Shao Z."/>
        </authorList>
    </citation>
    <scope>NUCLEOTIDE SEQUENCE [LARGE SCALE GENOMIC DNA]</scope>
    <source>
        <strain evidence="1 2">GO25</strain>
    </source>
</reference>
<dbReference type="RefSeq" id="WP_193111796.1">
    <property type="nucleotide sequence ID" value="NZ_CP041406.1"/>
</dbReference>
<dbReference type="EMBL" id="CP041406">
    <property type="protein sequence ID" value="QOP45551.1"/>
    <property type="molecule type" value="Genomic_DNA"/>
</dbReference>
<dbReference type="KEGG" id="spal:FM071_04335"/>
<keyword evidence="2" id="KW-1185">Reference proteome</keyword>
<dbReference type="Proteomes" id="UP000593580">
    <property type="component" value="Chromosome"/>
</dbReference>
<accession>A0A7M1B784</accession>